<feature type="binding site" evidence="14">
    <location>
        <position position="188"/>
    </location>
    <ligand>
        <name>thiamine diphosphate</name>
        <dbReference type="ChEBI" id="CHEBI:58937"/>
    </ligand>
</feature>
<dbReference type="SUPFAM" id="SSF52922">
    <property type="entry name" value="TK C-terminal domain-like"/>
    <property type="match status" value="1"/>
</dbReference>
<sequence>MKTKNLIQKSIDTVRVLSADAVQKADSGHPGTPMSLAPLGHVLWSEAMRYNPKNPEWANRDRFVLSCGHACMLQYSYLYLTGYQITIQDIKNFRQLHSITAGHPEYGLTPGIEVTTGPLGQGFANGVGMAIAQQYMADRYNQPDFNIFDYKIYAICSDGDLMEGVSAEAASLAGHLGLGNLIYFYDSNHITIEGDTDLAFDEDVSKRFEAYGWHIQHIPDINDLEAISKAVKNAKAETGRPSLIKVRSIIGYGSPNKHNTAAAHGSPLGKDEVRLVKENFGFDPDQSFVVPDEVLDFYRKAGKKSAKKEEDWNLLYKSYKKRHPKLAKEYENITSGKLPEEWEKKLPVFQAGEELATRKASGKTLNAIAEFFPQMIGGSADLAPSTDTNLDAYQSFSVKHRDGRNFHFGIREHAMGAVLNGMALSNYLIPYGATFLIFSDYMRPPLRLAAIMKIRPIMVFTHDSIGLGEDGTTHQPVEQLIGLRTIPNMAVIRPADANETAQAWRVAIEHTDGPVCLVLTRQGIPVIDQKKYGKAKNLEKGAYILSDSEGEPDLILMASGSEVQLILAAQEELKKENIQVRVVSMPCWNLFDRQSAAYKEKVFPKNIRKRLAVEAGSPVGWMKYTTDDGDVIGIEKFGESAPGDEVMTEYGFTVENVLKRARNLLLKKDREAGNS</sequence>
<dbReference type="Pfam" id="PF00456">
    <property type="entry name" value="Transketolase_N"/>
    <property type="match status" value="1"/>
</dbReference>
<comment type="cofactor">
    <cofactor evidence="14">
        <name>thiamine diphosphate</name>
        <dbReference type="ChEBI" id="CHEBI:58937"/>
    </cofactor>
    <text evidence="14">Binds 1 thiamine pyrophosphate per subunit. During the reaction, the substrate forms a covalent intermediate with the cofactor.</text>
</comment>
<dbReference type="AlphaFoldDB" id="A0A4V1AKQ1"/>
<evidence type="ECO:0000256" key="4">
    <source>
        <dbReference type="ARBA" id="ARBA00011738"/>
    </source>
</evidence>
<dbReference type="Pfam" id="PF22613">
    <property type="entry name" value="Transketolase_C_1"/>
    <property type="match status" value="1"/>
</dbReference>
<dbReference type="InterPro" id="IPR033247">
    <property type="entry name" value="Transketolase_fam"/>
</dbReference>
<dbReference type="Gene3D" id="3.40.50.970">
    <property type="match status" value="2"/>
</dbReference>
<feature type="binding site" evidence="14">
    <location>
        <begin position="117"/>
        <end position="119"/>
    </location>
    <ligand>
        <name>thiamine diphosphate</name>
        <dbReference type="ChEBI" id="CHEBI:58937"/>
    </ligand>
</feature>
<keyword evidence="8 15" id="KW-0460">Magnesium</keyword>
<evidence type="ECO:0000259" key="17">
    <source>
        <dbReference type="SMART" id="SM00861"/>
    </source>
</evidence>
<keyword evidence="9 14" id="KW-0786">Thiamine pyrophosphate</keyword>
<dbReference type="FunFam" id="3.40.50.970:FF:000003">
    <property type="entry name" value="Transketolase"/>
    <property type="match status" value="1"/>
</dbReference>
<comment type="cofactor">
    <cofactor evidence="15">
        <name>Mg(2+)</name>
        <dbReference type="ChEBI" id="CHEBI:18420"/>
    </cofactor>
    <text evidence="15">Binds 1 Mg(2+) ion per subunit. Can also utilize other divalent metal cations, such as Ca(2+), Mn(2+) and Co(2+).</text>
</comment>
<dbReference type="InterPro" id="IPR055152">
    <property type="entry name" value="Transketolase-like_C_2"/>
</dbReference>
<comment type="subunit">
    <text evidence="4">Homodimer.</text>
</comment>
<evidence type="ECO:0000256" key="14">
    <source>
        <dbReference type="PIRSR" id="PIRSR605478-3"/>
    </source>
</evidence>
<evidence type="ECO:0000256" key="5">
    <source>
        <dbReference type="ARBA" id="ARBA00013152"/>
    </source>
</evidence>
<evidence type="ECO:0000256" key="12">
    <source>
        <dbReference type="PIRSR" id="PIRSR605478-1"/>
    </source>
</evidence>
<evidence type="ECO:0000256" key="13">
    <source>
        <dbReference type="PIRSR" id="PIRSR605478-2"/>
    </source>
</evidence>
<feature type="binding site" evidence="15">
    <location>
        <position position="188"/>
    </location>
    <ligand>
        <name>Mg(2+)</name>
        <dbReference type="ChEBI" id="CHEBI:18420"/>
    </ligand>
</feature>
<evidence type="ECO:0000256" key="6">
    <source>
        <dbReference type="ARBA" id="ARBA00022679"/>
    </source>
</evidence>
<dbReference type="KEGG" id="csal:NBC122_00186"/>
<feature type="binding site" evidence="13">
    <location>
        <position position="470"/>
    </location>
    <ligand>
        <name>substrate</name>
    </ligand>
</feature>
<dbReference type="InterPro" id="IPR005474">
    <property type="entry name" value="Transketolase_N"/>
</dbReference>
<name>A0A4V1AKQ1_9FLAO</name>
<feature type="binding site" evidence="13">
    <location>
        <position position="29"/>
    </location>
    <ligand>
        <name>substrate</name>
    </ligand>
</feature>
<feature type="binding site" evidence="15">
    <location>
        <position position="190"/>
    </location>
    <ligand>
        <name>Mg(2+)</name>
        <dbReference type="ChEBI" id="CHEBI:18420"/>
    </ligand>
</feature>
<dbReference type="InterPro" id="IPR009014">
    <property type="entry name" value="Transketo_C/PFOR_II"/>
</dbReference>
<feature type="binding site" evidence="13">
    <location>
        <position position="521"/>
    </location>
    <ligand>
        <name>substrate</name>
    </ligand>
</feature>
<dbReference type="FunFam" id="3.40.50.970:FF:000004">
    <property type="entry name" value="Transketolase"/>
    <property type="match status" value="1"/>
</dbReference>
<dbReference type="CDD" id="cd07033">
    <property type="entry name" value="TPP_PYR_DXS_TK_like"/>
    <property type="match status" value="1"/>
</dbReference>
<dbReference type="GO" id="GO:0005829">
    <property type="term" value="C:cytosol"/>
    <property type="evidence" value="ECO:0007669"/>
    <property type="project" value="TreeGrafter"/>
</dbReference>
<gene>
    <name evidence="18" type="primary">tkt</name>
    <name evidence="18" type="ORF">NBC122_00186</name>
</gene>
<accession>A0A4V1AKQ1</accession>
<dbReference type="InterPro" id="IPR049557">
    <property type="entry name" value="Transketolase_CS"/>
</dbReference>
<feature type="binding site" evidence="14">
    <location>
        <position position="438"/>
    </location>
    <ligand>
        <name>thiamine diphosphate</name>
        <dbReference type="ChEBI" id="CHEBI:58937"/>
    </ligand>
</feature>
<dbReference type="Gene3D" id="3.40.50.920">
    <property type="match status" value="1"/>
</dbReference>
<dbReference type="PROSITE" id="PS00801">
    <property type="entry name" value="TRANSKETOLASE_1"/>
    <property type="match status" value="1"/>
</dbReference>
<dbReference type="InterPro" id="IPR005475">
    <property type="entry name" value="Transketolase-like_Pyr-bd"/>
</dbReference>
<evidence type="ECO:0000256" key="1">
    <source>
        <dbReference type="ARBA" id="ARBA00001913"/>
    </source>
</evidence>
<evidence type="ECO:0000256" key="15">
    <source>
        <dbReference type="PIRSR" id="PIRSR605478-4"/>
    </source>
</evidence>
<feature type="binding site" evidence="15">
    <location>
        <position position="158"/>
    </location>
    <ligand>
        <name>Mg(2+)</name>
        <dbReference type="ChEBI" id="CHEBI:18420"/>
    </ligand>
</feature>
<comment type="catalytic activity">
    <reaction evidence="10">
        <text>D-sedoheptulose 7-phosphate + D-glyceraldehyde 3-phosphate = aldehydo-D-ribose 5-phosphate + D-xylulose 5-phosphate</text>
        <dbReference type="Rhea" id="RHEA:10508"/>
        <dbReference type="ChEBI" id="CHEBI:57483"/>
        <dbReference type="ChEBI" id="CHEBI:57737"/>
        <dbReference type="ChEBI" id="CHEBI:58273"/>
        <dbReference type="ChEBI" id="CHEBI:59776"/>
        <dbReference type="EC" id="2.2.1.1"/>
    </reaction>
</comment>
<comment type="cofactor">
    <cofactor evidence="2">
        <name>Co(2+)</name>
        <dbReference type="ChEBI" id="CHEBI:48828"/>
    </cofactor>
</comment>
<dbReference type="FunFam" id="3.40.50.920:FF:000003">
    <property type="entry name" value="Transketolase"/>
    <property type="match status" value="1"/>
</dbReference>
<feature type="binding site" evidence="14">
    <location>
        <position position="159"/>
    </location>
    <ligand>
        <name>thiamine diphosphate</name>
        <dbReference type="ChEBI" id="CHEBI:58937"/>
    </ligand>
</feature>
<feature type="domain" description="Transketolase-like pyrimidine-binding" evidence="17">
    <location>
        <begin position="355"/>
        <end position="526"/>
    </location>
</feature>
<feature type="binding site" evidence="13">
    <location>
        <position position="462"/>
    </location>
    <ligand>
        <name>substrate</name>
    </ligand>
</feature>
<feature type="binding site" evidence="13">
    <location>
        <position position="264"/>
    </location>
    <ligand>
        <name>substrate</name>
    </ligand>
</feature>
<keyword evidence="6 18" id="KW-0808">Transferase</keyword>
<feature type="active site" description="Proton donor" evidence="12">
    <location>
        <position position="412"/>
    </location>
</feature>
<comment type="similarity">
    <text evidence="3">Belongs to the transketolase family.</text>
</comment>
<reference evidence="18 19" key="1">
    <citation type="submission" date="2019-03" db="EMBL/GenBank/DDBJ databases">
        <authorList>
            <person name="Kim H."/>
            <person name="Yu S.-M."/>
        </authorList>
    </citation>
    <scope>NUCLEOTIDE SEQUENCE [LARGE SCALE GENOMIC DNA]</scope>
    <source>
        <strain evidence="18 19">NBC122</strain>
    </source>
</reference>
<feature type="binding site" evidence="14">
    <location>
        <position position="69"/>
    </location>
    <ligand>
        <name>thiamine diphosphate</name>
        <dbReference type="ChEBI" id="CHEBI:58937"/>
    </ligand>
</feature>
<evidence type="ECO:0000256" key="10">
    <source>
        <dbReference type="ARBA" id="ARBA00049473"/>
    </source>
</evidence>
<evidence type="ECO:0000256" key="7">
    <source>
        <dbReference type="ARBA" id="ARBA00022723"/>
    </source>
</evidence>
<dbReference type="PANTHER" id="PTHR43522">
    <property type="entry name" value="TRANSKETOLASE"/>
    <property type="match status" value="1"/>
</dbReference>
<dbReference type="GO" id="GO:0009052">
    <property type="term" value="P:pentose-phosphate shunt, non-oxidative branch"/>
    <property type="evidence" value="ECO:0007669"/>
    <property type="project" value="UniProtKB-ARBA"/>
</dbReference>
<evidence type="ECO:0000256" key="8">
    <source>
        <dbReference type="ARBA" id="ARBA00022842"/>
    </source>
</evidence>
<protein>
    <recommendedName>
        <fullName evidence="5 11">Transketolase</fullName>
        <ecNumber evidence="5 11">2.2.1.1</ecNumber>
    </recommendedName>
</protein>
<feature type="binding site" evidence="13">
    <location>
        <position position="358"/>
    </location>
    <ligand>
        <name>substrate</name>
    </ligand>
</feature>
<evidence type="ECO:0000256" key="9">
    <source>
        <dbReference type="ARBA" id="ARBA00023052"/>
    </source>
</evidence>
<dbReference type="SMART" id="SM00861">
    <property type="entry name" value="Transket_pyr"/>
    <property type="match status" value="1"/>
</dbReference>
<evidence type="ECO:0000313" key="19">
    <source>
        <dbReference type="Proteomes" id="UP000294419"/>
    </source>
</evidence>
<evidence type="ECO:0000256" key="16">
    <source>
        <dbReference type="PIRSR" id="PIRSR605478-5"/>
    </source>
</evidence>
<dbReference type="Proteomes" id="UP000294419">
    <property type="component" value="Chromosome"/>
</dbReference>
<dbReference type="RefSeq" id="WP_165983172.1">
    <property type="nucleotide sequence ID" value="NZ_CP037954.1"/>
</dbReference>
<evidence type="ECO:0000256" key="11">
    <source>
        <dbReference type="NCBIfam" id="TIGR00232"/>
    </source>
</evidence>
<evidence type="ECO:0000256" key="3">
    <source>
        <dbReference type="ARBA" id="ARBA00007131"/>
    </source>
</evidence>
<dbReference type="Pfam" id="PF02779">
    <property type="entry name" value="Transket_pyr"/>
    <property type="match status" value="1"/>
</dbReference>
<keyword evidence="7 15" id="KW-0479">Metal-binding</keyword>
<dbReference type="PANTHER" id="PTHR43522:SF2">
    <property type="entry name" value="TRANSKETOLASE 1-RELATED"/>
    <property type="match status" value="1"/>
</dbReference>
<feature type="binding site" evidence="13">
    <location>
        <position position="385"/>
    </location>
    <ligand>
        <name>substrate</name>
    </ligand>
</feature>
<keyword evidence="19" id="KW-1185">Reference proteome</keyword>
<dbReference type="CDD" id="cd02012">
    <property type="entry name" value="TPP_TK"/>
    <property type="match status" value="1"/>
</dbReference>
<dbReference type="GO" id="GO:0046872">
    <property type="term" value="F:metal ion binding"/>
    <property type="evidence" value="ECO:0007669"/>
    <property type="project" value="UniProtKB-KW"/>
</dbReference>
<dbReference type="GO" id="GO:0004802">
    <property type="term" value="F:transketolase activity"/>
    <property type="evidence" value="ECO:0007669"/>
    <property type="project" value="UniProtKB-UniRule"/>
</dbReference>
<dbReference type="EMBL" id="CP037954">
    <property type="protein sequence ID" value="QBO57044.1"/>
    <property type="molecule type" value="Genomic_DNA"/>
</dbReference>
<dbReference type="SUPFAM" id="SSF52518">
    <property type="entry name" value="Thiamin diphosphate-binding fold (THDP-binding)"/>
    <property type="match status" value="2"/>
</dbReference>
<comment type="cofactor">
    <cofactor evidence="1">
        <name>Ca(2+)</name>
        <dbReference type="ChEBI" id="CHEBI:29108"/>
    </cofactor>
</comment>
<feature type="binding site" evidence="13">
    <location>
        <position position="474"/>
    </location>
    <ligand>
        <name>substrate</name>
    </ligand>
</feature>
<feature type="binding site" evidence="14">
    <location>
        <position position="264"/>
    </location>
    <ligand>
        <name>thiamine diphosphate</name>
        <dbReference type="ChEBI" id="CHEBI:58937"/>
    </ligand>
</feature>
<proteinExistence type="inferred from homology"/>
<feature type="site" description="Important for catalytic activity" evidence="16">
    <location>
        <position position="264"/>
    </location>
</feature>
<organism evidence="18 19">
    <name type="scientific">Chryseobacterium salivictor</name>
    <dbReference type="NCBI Taxonomy" id="2547600"/>
    <lineage>
        <taxon>Bacteria</taxon>
        <taxon>Pseudomonadati</taxon>
        <taxon>Bacteroidota</taxon>
        <taxon>Flavobacteriia</taxon>
        <taxon>Flavobacteriales</taxon>
        <taxon>Weeksellaceae</taxon>
        <taxon>Chryseobacterium group</taxon>
        <taxon>Chryseobacterium</taxon>
    </lineage>
</organism>
<evidence type="ECO:0000256" key="2">
    <source>
        <dbReference type="ARBA" id="ARBA00001941"/>
    </source>
</evidence>
<dbReference type="NCBIfam" id="TIGR00232">
    <property type="entry name" value="tktlase_bact"/>
    <property type="match status" value="1"/>
</dbReference>
<evidence type="ECO:0000313" key="18">
    <source>
        <dbReference type="EMBL" id="QBO57044.1"/>
    </source>
</evidence>
<dbReference type="EC" id="2.2.1.1" evidence="5 11"/>
<dbReference type="InterPro" id="IPR005478">
    <property type="entry name" value="Transketolase_bac-like"/>
</dbReference>
<dbReference type="InterPro" id="IPR029061">
    <property type="entry name" value="THDP-binding"/>
</dbReference>
<feature type="site" description="Important for catalytic activity" evidence="16">
    <location>
        <position position="29"/>
    </location>
</feature>